<evidence type="ECO:0000256" key="5">
    <source>
        <dbReference type="SAM" id="MobiDB-lite"/>
    </source>
</evidence>
<evidence type="ECO:0000256" key="2">
    <source>
        <dbReference type="ARBA" id="ARBA00010901"/>
    </source>
</evidence>
<accession>A8QAW7</accession>
<dbReference type="AlphaFoldDB" id="A8QAW7"/>
<name>A8QAW7_MALGO</name>
<evidence type="ECO:0000313" key="6">
    <source>
        <dbReference type="EMBL" id="EDP41842.1"/>
    </source>
</evidence>
<sequence>MQSLRLTTPTLRSATRALSMRMYSTGSDAPAGSIARSKGWNTREKAQEDQYIIQHEKEKLEKLRESMHKQQKLVDDLSKQEKSESKP</sequence>
<keyword evidence="7" id="KW-1185">Reference proteome</keyword>
<dbReference type="GO" id="GO:0005739">
    <property type="term" value="C:mitochondrion"/>
    <property type="evidence" value="ECO:0007669"/>
    <property type="project" value="UniProtKB-SubCell"/>
</dbReference>
<organism evidence="6 7">
    <name type="scientific">Malassezia globosa (strain ATCC MYA-4612 / CBS 7966)</name>
    <name type="common">Dandruff-associated fungus</name>
    <dbReference type="NCBI Taxonomy" id="425265"/>
    <lineage>
        <taxon>Eukaryota</taxon>
        <taxon>Fungi</taxon>
        <taxon>Dikarya</taxon>
        <taxon>Basidiomycota</taxon>
        <taxon>Ustilaginomycotina</taxon>
        <taxon>Malasseziomycetes</taxon>
        <taxon>Malasseziales</taxon>
        <taxon>Malasseziaceae</taxon>
        <taxon>Malassezia</taxon>
    </lineage>
</organism>
<comment type="subcellular location">
    <subcellularLocation>
        <location evidence="1">Mitochondrion</location>
    </subcellularLocation>
</comment>
<dbReference type="GeneID" id="5853363"/>
<dbReference type="GO" id="GO:0042030">
    <property type="term" value="F:ATPase inhibitor activity"/>
    <property type="evidence" value="ECO:0007669"/>
    <property type="project" value="InterPro"/>
</dbReference>
<dbReference type="VEuPathDB" id="FungiDB:MGL_3844"/>
<reference evidence="6 7" key="1">
    <citation type="journal article" date="2007" name="Proc. Natl. Acad. Sci. U.S.A.">
        <title>Dandruff-associated Malassezia genomes reveal convergent and divergent virulence traits shared with plant and human fungal pathogens.</title>
        <authorList>
            <person name="Xu J."/>
            <person name="Saunders C.W."/>
            <person name="Hu P."/>
            <person name="Grant R.A."/>
            <person name="Boekhout T."/>
            <person name="Kuramae E.E."/>
            <person name="Kronstad J.W."/>
            <person name="Deangelis Y.M."/>
            <person name="Reeder N.L."/>
            <person name="Johnstone K.R."/>
            <person name="Leland M."/>
            <person name="Fieno A.M."/>
            <person name="Begley W.M."/>
            <person name="Sun Y."/>
            <person name="Lacey M.P."/>
            <person name="Chaudhary T."/>
            <person name="Keough T."/>
            <person name="Chu L."/>
            <person name="Sears R."/>
            <person name="Yuan B."/>
            <person name="Dawson T.L.Jr."/>
        </authorList>
    </citation>
    <scope>NUCLEOTIDE SEQUENCE [LARGE SCALE GENOMIC DNA]</scope>
    <source>
        <strain evidence="7">ATCC MYA-4612 / CBS 7966</strain>
    </source>
</reference>
<dbReference type="OMA" id="GWHTREK"/>
<evidence type="ECO:0000256" key="4">
    <source>
        <dbReference type="RuleBase" id="RU368087"/>
    </source>
</evidence>
<proteinExistence type="inferred from homology"/>
<dbReference type="RefSeq" id="XP_001729056.1">
    <property type="nucleotide sequence ID" value="XM_001729004.1"/>
</dbReference>
<evidence type="ECO:0000313" key="7">
    <source>
        <dbReference type="Proteomes" id="UP000008837"/>
    </source>
</evidence>
<keyword evidence="3" id="KW-0496">Mitochondrion</keyword>
<dbReference type="InParanoid" id="A8QAW7"/>
<dbReference type="Pfam" id="PF04568">
    <property type="entry name" value="IATP"/>
    <property type="match status" value="1"/>
</dbReference>
<dbReference type="Gene3D" id="1.20.5.500">
    <property type="entry name" value="Single helix bin"/>
    <property type="match status" value="1"/>
</dbReference>
<evidence type="ECO:0000256" key="3">
    <source>
        <dbReference type="ARBA" id="ARBA00023128"/>
    </source>
</evidence>
<feature type="region of interest" description="Disordered" evidence="5">
    <location>
        <begin position="22"/>
        <end position="43"/>
    </location>
</feature>
<dbReference type="InterPro" id="IPR007648">
    <property type="entry name" value="ATPase_inhibitor_mt"/>
</dbReference>
<comment type="function">
    <text evidence="4">Inhibits the enzyme activity of ATPase.</text>
</comment>
<dbReference type="Proteomes" id="UP000008837">
    <property type="component" value="Unassembled WGS sequence"/>
</dbReference>
<dbReference type="KEGG" id="mgl:MGL_3844"/>
<feature type="region of interest" description="Disordered" evidence="5">
    <location>
        <begin position="64"/>
        <end position="87"/>
    </location>
</feature>
<comment type="similarity">
    <text evidence="2 4">Belongs to the ATPase inhibitor family.</text>
</comment>
<comment type="caution">
    <text evidence="6">The sequence shown here is derived from an EMBL/GenBank/DDBJ whole genome shotgun (WGS) entry which is preliminary data.</text>
</comment>
<evidence type="ECO:0000256" key="1">
    <source>
        <dbReference type="ARBA" id="ARBA00004173"/>
    </source>
</evidence>
<gene>
    <name evidence="6" type="ORF">MGL_3844</name>
</gene>
<protein>
    <recommendedName>
        <fullName evidence="4">ATPase inhibitor, mitochondrial</fullName>
    </recommendedName>
</protein>
<dbReference type="OrthoDB" id="5532350at2759"/>
<dbReference type="EMBL" id="AAYY01000015">
    <property type="protein sequence ID" value="EDP41842.1"/>
    <property type="molecule type" value="Genomic_DNA"/>
</dbReference>
<dbReference type="STRING" id="425265.A8QAW7"/>